<dbReference type="InterPro" id="IPR001810">
    <property type="entry name" value="F-box_dom"/>
</dbReference>
<dbReference type="InterPro" id="IPR006527">
    <property type="entry name" value="F-box-assoc_dom_typ1"/>
</dbReference>
<name>A0A176W8N9_MARPO</name>
<dbReference type="Pfam" id="PF00646">
    <property type="entry name" value="F-box"/>
    <property type="match status" value="1"/>
</dbReference>
<dbReference type="InterPro" id="IPR015915">
    <property type="entry name" value="Kelch-typ_b-propeller"/>
</dbReference>
<evidence type="ECO:0000259" key="1">
    <source>
        <dbReference type="PROSITE" id="PS50181"/>
    </source>
</evidence>
<dbReference type="AlphaFoldDB" id="A0A176W8N9"/>
<sequence length="431" mass="48808">MNIDGRCAGFRAGEEESLALARLGSSGGFVRPQASAKFSMETEVNSLFQDNCVTDDMDPTLWSRLPQDLLERVVAKLPTGSSMKMRCVCREWNAMICGRDICPPCLNDSLLLCTYVGLPYHLVLKWVNPRTASWNIRLLSLYKFRGGDYPGHNLLTARGALVACDGGVLCFGFPYNVQHIVLCNPLTKCWRKLPGLIFHKAAYTWRVAGMSFNKEAGHHVIVMAGFFSEERERGANRLKATQIYDSSTDSWSFAHQPTPVRGGIWSTSVNKVVFTEDYLFVLTSASLGSQHFLQIFSMKKRTWVEISVEGAVDNNGSAYLITQQGEIYLVAQEQRHGIQHLTFWKLDTSNIEDLWRQSFKRRVFGANVRILWHRAEVYDIFIEHDMEAGAWQMMKVNKPTTNRHLCSFEPSYANIFPTVSDSFQLSTLSID</sequence>
<dbReference type="Pfam" id="PF07734">
    <property type="entry name" value="FBA_1"/>
    <property type="match status" value="1"/>
</dbReference>
<dbReference type="Gene3D" id="2.120.10.80">
    <property type="entry name" value="Kelch-type beta propeller"/>
    <property type="match status" value="1"/>
</dbReference>
<feature type="domain" description="F-box" evidence="1">
    <location>
        <begin position="59"/>
        <end position="96"/>
    </location>
</feature>
<accession>A0A176W8N9</accession>
<protein>
    <recommendedName>
        <fullName evidence="1">F-box domain-containing protein</fullName>
    </recommendedName>
</protein>
<evidence type="ECO:0000313" key="2">
    <source>
        <dbReference type="EMBL" id="OAE29437.1"/>
    </source>
</evidence>
<organism evidence="2 3">
    <name type="scientific">Marchantia polymorpha subsp. ruderalis</name>
    <dbReference type="NCBI Taxonomy" id="1480154"/>
    <lineage>
        <taxon>Eukaryota</taxon>
        <taxon>Viridiplantae</taxon>
        <taxon>Streptophyta</taxon>
        <taxon>Embryophyta</taxon>
        <taxon>Marchantiophyta</taxon>
        <taxon>Marchantiopsida</taxon>
        <taxon>Marchantiidae</taxon>
        <taxon>Marchantiales</taxon>
        <taxon>Marchantiaceae</taxon>
        <taxon>Marchantia</taxon>
    </lineage>
</organism>
<dbReference type="EMBL" id="LVLJ01001460">
    <property type="protein sequence ID" value="OAE29437.1"/>
    <property type="molecule type" value="Genomic_DNA"/>
</dbReference>
<keyword evidence="3" id="KW-1185">Reference proteome</keyword>
<dbReference type="Proteomes" id="UP000077202">
    <property type="component" value="Unassembled WGS sequence"/>
</dbReference>
<dbReference type="PROSITE" id="PS50181">
    <property type="entry name" value="FBOX"/>
    <property type="match status" value="1"/>
</dbReference>
<dbReference type="InterPro" id="IPR050796">
    <property type="entry name" value="SCF_F-box_component"/>
</dbReference>
<dbReference type="SMART" id="SM00256">
    <property type="entry name" value="FBOX"/>
    <property type="match status" value="1"/>
</dbReference>
<dbReference type="PANTHER" id="PTHR31672:SF2">
    <property type="entry name" value="F-BOX DOMAIN-CONTAINING PROTEIN"/>
    <property type="match status" value="1"/>
</dbReference>
<dbReference type="SUPFAM" id="SSF50965">
    <property type="entry name" value="Galactose oxidase, central domain"/>
    <property type="match status" value="1"/>
</dbReference>
<gene>
    <name evidence="2" type="ORF">AXG93_4548s1140</name>
</gene>
<evidence type="ECO:0000313" key="3">
    <source>
        <dbReference type="Proteomes" id="UP000077202"/>
    </source>
</evidence>
<proteinExistence type="predicted"/>
<dbReference type="InterPro" id="IPR011043">
    <property type="entry name" value="Gal_Oxase/kelch_b-propeller"/>
</dbReference>
<comment type="caution">
    <text evidence="2">The sequence shown here is derived from an EMBL/GenBank/DDBJ whole genome shotgun (WGS) entry which is preliminary data.</text>
</comment>
<dbReference type="Gene3D" id="1.20.1280.50">
    <property type="match status" value="1"/>
</dbReference>
<reference evidence="2" key="1">
    <citation type="submission" date="2016-03" db="EMBL/GenBank/DDBJ databases">
        <title>Mechanisms controlling the formation of the plant cell surface in tip-growing cells are functionally conserved among land plants.</title>
        <authorList>
            <person name="Honkanen S."/>
            <person name="Jones V.A."/>
            <person name="Morieri G."/>
            <person name="Champion C."/>
            <person name="Hetherington A.J."/>
            <person name="Kelly S."/>
            <person name="Saint-Marcoux D."/>
            <person name="Proust H."/>
            <person name="Prescott H."/>
            <person name="Dolan L."/>
        </authorList>
    </citation>
    <scope>NUCLEOTIDE SEQUENCE [LARGE SCALE GENOMIC DNA]</scope>
    <source>
        <tissue evidence="2">Whole gametophyte</tissue>
    </source>
</reference>
<dbReference type="PANTHER" id="PTHR31672">
    <property type="entry name" value="BNACNNG10540D PROTEIN"/>
    <property type="match status" value="1"/>
</dbReference>